<feature type="chain" id="PRO_5047236915" evidence="2">
    <location>
        <begin position="22"/>
        <end position="347"/>
    </location>
</feature>
<accession>A0ABM3MRN3</accession>
<dbReference type="Gene3D" id="2.120.10.30">
    <property type="entry name" value="TolB, C-terminal domain"/>
    <property type="match status" value="1"/>
</dbReference>
<feature type="signal peptide" evidence="2">
    <location>
        <begin position="1"/>
        <end position="21"/>
    </location>
</feature>
<gene>
    <name evidence="5" type="primary">LOC128201350</name>
</gene>
<dbReference type="Pfam" id="PF08450">
    <property type="entry name" value="SGL"/>
    <property type="match status" value="1"/>
</dbReference>
<dbReference type="Proteomes" id="UP001652740">
    <property type="component" value="Unplaced"/>
</dbReference>
<dbReference type="InterPro" id="IPR013658">
    <property type="entry name" value="SGL"/>
</dbReference>
<organism evidence="4 5">
    <name type="scientific">Galleria mellonella</name>
    <name type="common">Greater wax moth</name>
    <dbReference type="NCBI Taxonomy" id="7137"/>
    <lineage>
        <taxon>Eukaryota</taxon>
        <taxon>Metazoa</taxon>
        <taxon>Ecdysozoa</taxon>
        <taxon>Arthropoda</taxon>
        <taxon>Hexapoda</taxon>
        <taxon>Insecta</taxon>
        <taxon>Pterygota</taxon>
        <taxon>Neoptera</taxon>
        <taxon>Endopterygota</taxon>
        <taxon>Lepidoptera</taxon>
        <taxon>Glossata</taxon>
        <taxon>Ditrysia</taxon>
        <taxon>Pyraloidea</taxon>
        <taxon>Pyralidae</taxon>
        <taxon>Galleriinae</taxon>
        <taxon>Galleria</taxon>
    </lineage>
</organism>
<dbReference type="RefSeq" id="XP_052754022.1">
    <property type="nucleotide sequence ID" value="XM_052898062.1"/>
</dbReference>
<name>A0ABM3MRN3_GALME</name>
<evidence type="ECO:0000259" key="3">
    <source>
        <dbReference type="Pfam" id="PF08450"/>
    </source>
</evidence>
<feature type="domain" description="SMP-30/Gluconolactonase/LRE-like region" evidence="3">
    <location>
        <begin position="51"/>
        <end position="305"/>
    </location>
</feature>
<dbReference type="PANTHER" id="PTHR10907">
    <property type="entry name" value="REGUCALCIN"/>
    <property type="match status" value="1"/>
</dbReference>
<keyword evidence="4" id="KW-1185">Reference proteome</keyword>
<evidence type="ECO:0000313" key="5">
    <source>
        <dbReference type="RefSeq" id="XP_052754022.1"/>
    </source>
</evidence>
<comment type="similarity">
    <text evidence="1">Belongs to the SMP-30/CGR1 family.</text>
</comment>
<dbReference type="PRINTS" id="PR01790">
    <property type="entry name" value="SMP30FAMILY"/>
</dbReference>
<dbReference type="InterPro" id="IPR005511">
    <property type="entry name" value="SMP-30"/>
</dbReference>
<keyword evidence="2" id="KW-0732">Signal</keyword>
<proteinExistence type="inferred from homology"/>
<dbReference type="PANTHER" id="PTHR10907:SF47">
    <property type="entry name" value="REGUCALCIN"/>
    <property type="match status" value="1"/>
</dbReference>
<protein>
    <submittedName>
        <fullName evidence="5">Regucalcin-like isoform X1</fullName>
    </submittedName>
</protein>
<evidence type="ECO:0000256" key="1">
    <source>
        <dbReference type="ARBA" id="ARBA00008853"/>
    </source>
</evidence>
<dbReference type="InterPro" id="IPR011042">
    <property type="entry name" value="6-blade_b-propeller_TolB-like"/>
</dbReference>
<sequence length="347" mass="39676">MLYRAITVLFLSTFYIKFVSCKFSTLYPEEKYLRDISYNVFAYTNLTFTHAESPVWDSETNKLYWVDVLNQDVHVLDYFTWRHTTKHISYGEVNVVVPVMNSSRLLVGVRAEVYLLDWQKHGDAALRLVAAIDQGKPDNVINEGKADAMGRFWAGTKGPQRGDKVAQDEAALYSLEQPWYTARVKLKPVTISNGLVWALNDSVMYYIDSETRKIEAFDFEVKTGHISNRRTILNIKEYGYNKAIPDGMTIDKDGLLWVALMFEGSVIRIDPESRTIIEKYKLPVSRTTSVTWAGPQLNHLIVTTSRRNISPDELSREPLSGAIFILHQTGTRGVPIYKFAFDNADCY</sequence>
<dbReference type="GeneID" id="128201350"/>
<evidence type="ECO:0000313" key="4">
    <source>
        <dbReference type="Proteomes" id="UP001652740"/>
    </source>
</evidence>
<evidence type="ECO:0000256" key="2">
    <source>
        <dbReference type="SAM" id="SignalP"/>
    </source>
</evidence>
<reference evidence="5" key="1">
    <citation type="submission" date="2025-08" db="UniProtKB">
        <authorList>
            <consortium name="RefSeq"/>
        </authorList>
    </citation>
    <scope>IDENTIFICATION</scope>
    <source>
        <tissue evidence="5">Whole larvae</tissue>
    </source>
</reference>
<dbReference type="SUPFAM" id="SSF63829">
    <property type="entry name" value="Calcium-dependent phosphotriesterase"/>
    <property type="match status" value="1"/>
</dbReference>